<proteinExistence type="predicted"/>
<evidence type="ECO:0000313" key="1">
    <source>
        <dbReference type="EMBL" id="CAK5072960.1"/>
    </source>
</evidence>
<comment type="caution">
    <text evidence="1">The sequence shown here is derived from an EMBL/GenBank/DDBJ whole genome shotgun (WGS) entry which is preliminary data.</text>
</comment>
<sequence>MPDSGVDYRSFTPCIERFASLPEAFLETGIEFLHFLLEHPQRSKVLLLNVSDYPRLILNLIVNLPHIKNPFLASKIVDLFFFTCPDVSSDAGFFFRQIMNDKIAVDNLFPALVKFYADVESTGSNTEFYDKFNIRRNIQVIFRSMWMDLAHRKRMVQFAEESSPDFYRFLNMVINDTTFLLDESLEKLKRINEIETQMSNEVAWNSLREEERQHRSELLGDAKRQVRIWLRFGTETMELFVTLTGDAPQIFLQEALGDRVAAMLNNNIVQRSYTPATFDSILKRFEEKSILPVSQFESFKNLVEQAKEAHNEKVKFEEKFEDEIPDEFRDEILFTLMSDPVTLPSGQVVDRKNILRHLLSDPHNPFTRQPLTEDELKPSLLFCNLIDLFPSRSFANVQEVTLQTRPYKLFKLDAIFYFQKMQTIRRMETTASNLYKEKKIRGFCHLYSGQEACAIGTYAAMDPEDAVITAYRCHGWTYIMGAPVVDVISELTGRISGNVYGKGGSMHMYARNFFGGNGIVGAQIPLGAGIAFAMKYRNQKNICLTLYGDGAANQGQLFESANMAKLWNLPVVFICENNGFGMGTSVERASASTDYYTRGDYVPGIWVDAMDVLTVREAIRFAKEWCNADNGPLMVEFATYRYYGHSMSDPGTSYRTRDEIQEVRKTRDPITGFRDRILTAGLVTEEELKGIEKEVRQEVDEATKMALSEGVLPPEALYSDLYANTPPQMVRGTTFDKSTVQQYATTAELLGKMGRPTKSY</sequence>
<keyword evidence="2" id="KW-1185">Reference proteome</keyword>
<organism evidence="1 2">
    <name type="scientific">Meloidogyne enterolobii</name>
    <name type="common">Root-knot nematode worm</name>
    <name type="synonym">Meloidogyne mayaguensis</name>
    <dbReference type="NCBI Taxonomy" id="390850"/>
    <lineage>
        <taxon>Eukaryota</taxon>
        <taxon>Metazoa</taxon>
        <taxon>Ecdysozoa</taxon>
        <taxon>Nematoda</taxon>
        <taxon>Chromadorea</taxon>
        <taxon>Rhabditida</taxon>
        <taxon>Tylenchina</taxon>
        <taxon>Tylenchomorpha</taxon>
        <taxon>Tylenchoidea</taxon>
        <taxon>Meloidogynidae</taxon>
        <taxon>Meloidogyninae</taxon>
        <taxon>Meloidogyne</taxon>
    </lineage>
</organism>
<dbReference type="Proteomes" id="UP001497535">
    <property type="component" value="Unassembled WGS sequence"/>
</dbReference>
<gene>
    <name evidence="1" type="ORF">MENTE1834_LOCUS19599</name>
</gene>
<accession>A0ACB0Z245</accession>
<dbReference type="EMBL" id="CAVMJV010000023">
    <property type="protein sequence ID" value="CAK5072960.1"/>
    <property type="molecule type" value="Genomic_DNA"/>
</dbReference>
<reference evidence="1" key="1">
    <citation type="submission" date="2023-11" db="EMBL/GenBank/DDBJ databases">
        <authorList>
            <person name="Poullet M."/>
        </authorList>
    </citation>
    <scope>NUCLEOTIDE SEQUENCE</scope>
    <source>
        <strain evidence="1">E1834</strain>
    </source>
</reference>
<evidence type="ECO:0000313" key="2">
    <source>
        <dbReference type="Proteomes" id="UP001497535"/>
    </source>
</evidence>
<name>A0ACB0Z245_MELEN</name>
<protein>
    <submittedName>
        <fullName evidence="1">Uncharacterized protein</fullName>
    </submittedName>
</protein>